<evidence type="ECO:0000259" key="4">
    <source>
        <dbReference type="PROSITE" id="PS50405"/>
    </source>
</evidence>
<dbReference type="KEGG" id="pacr:FXN63_01620"/>
<dbReference type="CDD" id="cd03047">
    <property type="entry name" value="GST_N_2"/>
    <property type="match status" value="1"/>
</dbReference>
<accession>A0A5C0ARD8</accession>
<feature type="domain" description="GST N-terminal" evidence="3">
    <location>
        <begin position="1"/>
        <end position="81"/>
    </location>
</feature>
<evidence type="ECO:0000313" key="5">
    <source>
        <dbReference type="EMBL" id="QEI04682.1"/>
    </source>
</evidence>
<dbReference type="SFLD" id="SFLDG01150">
    <property type="entry name" value="Main.1:_Beta-like"/>
    <property type="match status" value="1"/>
</dbReference>
<dbReference type="Pfam" id="PF13410">
    <property type="entry name" value="GST_C_2"/>
    <property type="match status" value="1"/>
</dbReference>
<dbReference type="SFLD" id="SFLDS00019">
    <property type="entry name" value="Glutathione_Transferase_(cytos"/>
    <property type="match status" value="1"/>
</dbReference>
<gene>
    <name evidence="5" type="ORF">FXN63_01620</name>
</gene>
<dbReference type="SUPFAM" id="SSF47616">
    <property type="entry name" value="GST C-terminal domain-like"/>
    <property type="match status" value="1"/>
</dbReference>
<reference evidence="5 6" key="1">
    <citation type="submission" date="2019-08" db="EMBL/GenBank/DDBJ databases">
        <title>Amphibian skin-associated Pigmentiphaga: genome sequence and occurrence across geography and hosts.</title>
        <authorList>
            <person name="Bletz M.C."/>
            <person name="Bunk B."/>
            <person name="Sproeer C."/>
            <person name="Biwer P."/>
            <person name="Reiter S."/>
            <person name="Rabemananjara F.C.E."/>
            <person name="Schulz S."/>
            <person name="Overmann J."/>
            <person name="Vences M."/>
        </authorList>
    </citation>
    <scope>NUCLEOTIDE SEQUENCE [LARGE SCALE GENOMIC DNA]</scope>
    <source>
        <strain evidence="5 6">Mada1488</strain>
    </source>
</reference>
<dbReference type="InterPro" id="IPR004045">
    <property type="entry name" value="Glutathione_S-Trfase_N"/>
</dbReference>
<dbReference type="EMBL" id="CP043046">
    <property type="protein sequence ID" value="QEI04682.1"/>
    <property type="molecule type" value="Genomic_DNA"/>
</dbReference>
<dbReference type="InterPro" id="IPR010987">
    <property type="entry name" value="Glutathione-S-Trfase_C-like"/>
</dbReference>
<evidence type="ECO:0000313" key="6">
    <source>
        <dbReference type="Proteomes" id="UP000325161"/>
    </source>
</evidence>
<keyword evidence="6" id="KW-1185">Reference proteome</keyword>
<evidence type="ECO:0000259" key="3">
    <source>
        <dbReference type="PROSITE" id="PS50404"/>
    </source>
</evidence>
<dbReference type="GO" id="GO:0016740">
    <property type="term" value="F:transferase activity"/>
    <property type="evidence" value="ECO:0007669"/>
    <property type="project" value="UniProtKB-KW"/>
</dbReference>
<dbReference type="PANTHER" id="PTHR44051">
    <property type="entry name" value="GLUTATHIONE S-TRANSFERASE-RELATED"/>
    <property type="match status" value="1"/>
</dbReference>
<dbReference type="PROSITE" id="PS50404">
    <property type="entry name" value="GST_NTER"/>
    <property type="match status" value="1"/>
</dbReference>
<name>A0A5C0ARD8_9BURK</name>
<dbReference type="SFLD" id="SFLDG00358">
    <property type="entry name" value="Main_(cytGST)"/>
    <property type="match status" value="1"/>
</dbReference>
<dbReference type="FunFam" id="3.40.30.10:FF:000039">
    <property type="entry name" value="Glutathione S-transferase domain"/>
    <property type="match status" value="1"/>
</dbReference>
<sequence>MIRIWGRLSSINVQKVVWTAVDLELDFTRLDAGGPFGGLDTPEYGLLNPNRLIPVLEDDGFVMWESNAIVRYLAERYGKNKLWIDALPARAKADRWVDWQATTFAPLMMPAFIGLVRTPEEERNELAIADSLAQCGLLINILERELEQRPFLGGEEFSIADIAVGAQVHRWFHLPINRAPSPALRAWYDRIIHRPGAVAALGQPVA</sequence>
<dbReference type="PROSITE" id="PS50405">
    <property type="entry name" value="GST_CTER"/>
    <property type="match status" value="1"/>
</dbReference>
<dbReference type="InterPro" id="IPR036282">
    <property type="entry name" value="Glutathione-S-Trfase_C_sf"/>
</dbReference>
<dbReference type="Gene3D" id="3.40.30.10">
    <property type="entry name" value="Glutaredoxin"/>
    <property type="match status" value="1"/>
</dbReference>
<dbReference type="AlphaFoldDB" id="A0A5C0ARD8"/>
<evidence type="ECO:0000256" key="2">
    <source>
        <dbReference type="ARBA" id="ARBA00022679"/>
    </source>
</evidence>
<dbReference type="SUPFAM" id="SSF52833">
    <property type="entry name" value="Thioredoxin-like"/>
    <property type="match status" value="1"/>
</dbReference>
<proteinExistence type="inferred from homology"/>
<organism evidence="5 6">
    <name type="scientific">Pigmentiphaga aceris</name>
    <dbReference type="NCBI Taxonomy" id="1940612"/>
    <lineage>
        <taxon>Bacteria</taxon>
        <taxon>Pseudomonadati</taxon>
        <taxon>Pseudomonadota</taxon>
        <taxon>Betaproteobacteria</taxon>
        <taxon>Burkholderiales</taxon>
        <taxon>Alcaligenaceae</taxon>
        <taxon>Pigmentiphaga</taxon>
    </lineage>
</organism>
<evidence type="ECO:0000256" key="1">
    <source>
        <dbReference type="ARBA" id="ARBA00007409"/>
    </source>
</evidence>
<dbReference type="PANTHER" id="PTHR44051:SF19">
    <property type="entry name" value="DISULFIDE-BOND OXIDOREDUCTASE YFCG"/>
    <property type="match status" value="1"/>
</dbReference>
<protein>
    <submittedName>
        <fullName evidence="5">Glutathione S-transferase family protein</fullName>
    </submittedName>
</protein>
<comment type="similarity">
    <text evidence="1">Belongs to the GST superfamily.</text>
</comment>
<dbReference type="Gene3D" id="1.20.1050.10">
    <property type="match status" value="1"/>
</dbReference>
<dbReference type="OrthoDB" id="5958450at2"/>
<keyword evidence="2 5" id="KW-0808">Transferase</keyword>
<dbReference type="InterPro" id="IPR040079">
    <property type="entry name" value="Glutathione_S-Trfase"/>
</dbReference>
<dbReference type="RefSeq" id="WP_148812222.1">
    <property type="nucleotide sequence ID" value="NZ_CP043046.1"/>
</dbReference>
<dbReference type="Pfam" id="PF13409">
    <property type="entry name" value="GST_N_2"/>
    <property type="match status" value="1"/>
</dbReference>
<feature type="domain" description="GST C-terminal" evidence="4">
    <location>
        <begin position="86"/>
        <end position="206"/>
    </location>
</feature>
<dbReference type="InterPro" id="IPR036249">
    <property type="entry name" value="Thioredoxin-like_sf"/>
</dbReference>
<dbReference type="Proteomes" id="UP000325161">
    <property type="component" value="Chromosome"/>
</dbReference>